<gene>
    <name evidence="2" type="ORF">P8935_13625</name>
</gene>
<dbReference type="Pfam" id="PF04230">
    <property type="entry name" value="PS_pyruv_trans"/>
    <property type="match status" value="1"/>
</dbReference>
<dbReference type="InterPro" id="IPR007345">
    <property type="entry name" value="Polysacch_pyruvyl_Trfase"/>
</dbReference>
<feature type="domain" description="Polysaccharide pyruvyl transferase" evidence="1">
    <location>
        <begin position="104"/>
        <end position="391"/>
    </location>
</feature>
<dbReference type="AlphaFoldDB" id="A0AAU7DE51"/>
<keyword evidence="2" id="KW-0808">Transferase</keyword>
<sequence>MYRLVSPGENQAAQRIQMIDASALSVRTAPKKLFFIGDNRCSVNWGRGASIALTQLLEKTFEFTGRVTGESFVLGTTDAGYIDTLIPPKHHGLFKYLFQRRWRRPVSWYIRIEEMCGARDFISEDPSVSIDNLMTYKKGHAELTRIYEQAKNADMIVVDGDGDIIFSTPPRRETLFILAMIELGIRLGKPVFLVNSMISDCPLTGRNVATLAAAGRLLAQCKAVSLRDPESLEYVQNAMPQVNCSLIPDSLFLWHSIFQPESSHPPVNGDFLLPHPERDEYWGKLDFSKPYVCIGGGALAATAPDRSVECYSRLVDEVRKLGCQVYLTENDVPDSFLQRVGKAKDVGVVPVDAPILSCGAVLAHARLFISGRYHPSILASLGGTPCIFLGSHAHKMRSLSRVLEYDDQDEFNAFPDESDSKEIVARARKYLDHGAVLRTRISQVAKRRSDEAASLPEFLMRHMDN</sequence>
<accession>A0AAU7DE51</accession>
<organism evidence="2">
    <name type="scientific">Telmatobacter sp. DSM 110680</name>
    <dbReference type="NCBI Taxonomy" id="3036704"/>
    <lineage>
        <taxon>Bacteria</taxon>
        <taxon>Pseudomonadati</taxon>
        <taxon>Acidobacteriota</taxon>
        <taxon>Terriglobia</taxon>
        <taxon>Terriglobales</taxon>
        <taxon>Acidobacteriaceae</taxon>
        <taxon>Telmatobacter</taxon>
    </lineage>
</organism>
<dbReference type="PANTHER" id="PTHR36836:SF1">
    <property type="entry name" value="COLANIC ACID BIOSYNTHESIS PROTEIN WCAK"/>
    <property type="match status" value="1"/>
</dbReference>
<dbReference type="PANTHER" id="PTHR36836">
    <property type="entry name" value="COLANIC ACID BIOSYNTHESIS PROTEIN WCAK"/>
    <property type="match status" value="1"/>
</dbReference>
<name>A0AAU7DE51_9BACT</name>
<evidence type="ECO:0000259" key="1">
    <source>
        <dbReference type="Pfam" id="PF04230"/>
    </source>
</evidence>
<evidence type="ECO:0000313" key="2">
    <source>
        <dbReference type="EMBL" id="XBH15609.1"/>
    </source>
</evidence>
<protein>
    <submittedName>
        <fullName evidence="2">Polysaccharide pyruvyl transferase family protein</fullName>
    </submittedName>
</protein>
<proteinExistence type="predicted"/>
<reference evidence="2" key="1">
    <citation type="submission" date="2023-03" db="EMBL/GenBank/DDBJ databases">
        <title>Edaphobacter sp.</title>
        <authorList>
            <person name="Huber K.J."/>
            <person name="Papendorf J."/>
            <person name="Pilke C."/>
            <person name="Bunk B."/>
            <person name="Sproeer C."/>
            <person name="Pester M."/>
        </authorList>
    </citation>
    <scope>NUCLEOTIDE SEQUENCE</scope>
    <source>
        <strain evidence="2">DSM 110680</strain>
    </source>
</reference>
<dbReference type="EMBL" id="CP121196">
    <property type="protein sequence ID" value="XBH15609.1"/>
    <property type="molecule type" value="Genomic_DNA"/>
</dbReference>
<dbReference type="RefSeq" id="WP_348260842.1">
    <property type="nucleotide sequence ID" value="NZ_CP121196.1"/>
</dbReference>
<dbReference type="GO" id="GO:0016740">
    <property type="term" value="F:transferase activity"/>
    <property type="evidence" value="ECO:0007669"/>
    <property type="project" value="UniProtKB-KW"/>
</dbReference>